<dbReference type="RefSeq" id="WP_156050768.1">
    <property type="nucleotide sequence ID" value="NZ_JOEF01000005.1"/>
</dbReference>
<evidence type="ECO:0000313" key="2">
    <source>
        <dbReference type="Proteomes" id="UP000183376"/>
    </source>
</evidence>
<name>A0A1G9Y032_ALLAB</name>
<organism evidence="1 2">
    <name type="scientific">Allokutzneria albata</name>
    <name type="common">Kibdelosporangium albatum</name>
    <dbReference type="NCBI Taxonomy" id="211114"/>
    <lineage>
        <taxon>Bacteria</taxon>
        <taxon>Bacillati</taxon>
        <taxon>Actinomycetota</taxon>
        <taxon>Actinomycetes</taxon>
        <taxon>Pseudonocardiales</taxon>
        <taxon>Pseudonocardiaceae</taxon>
        <taxon>Allokutzneria</taxon>
    </lineage>
</organism>
<dbReference type="Proteomes" id="UP000183376">
    <property type="component" value="Chromosome I"/>
</dbReference>
<dbReference type="EMBL" id="LT629701">
    <property type="protein sequence ID" value="SDN02414.1"/>
    <property type="molecule type" value="Genomic_DNA"/>
</dbReference>
<dbReference type="AlphaFoldDB" id="A0A1G9Y032"/>
<proteinExistence type="predicted"/>
<accession>A0A1G9Y032</accession>
<keyword evidence="2" id="KW-1185">Reference proteome</keyword>
<protein>
    <submittedName>
        <fullName evidence="1">Uncharacterized protein</fullName>
    </submittedName>
</protein>
<gene>
    <name evidence="1" type="ORF">SAMN04489726_4515</name>
</gene>
<reference evidence="1 2" key="1">
    <citation type="submission" date="2016-10" db="EMBL/GenBank/DDBJ databases">
        <authorList>
            <person name="de Groot N.N."/>
        </authorList>
    </citation>
    <scope>NUCLEOTIDE SEQUENCE [LARGE SCALE GENOMIC DNA]</scope>
    <source>
        <strain evidence="1 2">DSM 44149</strain>
    </source>
</reference>
<dbReference type="STRING" id="211114.SAMN04489726_4515"/>
<evidence type="ECO:0000313" key="1">
    <source>
        <dbReference type="EMBL" id="SDN02414.1"/>
    </source>
</evidence>
<sequence length="57" mass="5794">MSVQLVDAPTDVFSAAGDVEAELSVLATLDSGAAGDVTFTFPTAFSSFPSCCTLADF</sequence>